<dbReference type="eggNOG" id="COG0607">
    <property type="taxonomic scope" value="Bacteria"/>
</dbReference>
<gene>
    <name evidence="2" type="ORF">L21SP2_1841</name>
</gene>
<proteinExistence type="predicted"/>
<dbReference type="GO" id="GO:0004792">
    <property type="term" value="F:thiosulfate-cyanide sulfurtransferase activity"/>
    <property type="evidence" value="ECO:0007669"/>
    <property type="project" value="InterPro"/>
</dbReference>
<dbReference type="InterPro" id="IPR001763">
    <property type="entry name" value="Rhodanese-like_dom"/>
</dbReference>
<dbReference type="InterPro" id="IPR050229">
    <property type="entry name" value="GlpE_sulfurtransferase"/>
</dbReference>
<keyword evidence="3" id="KW-1185">Reference proteome</keyword>
<dbReference type="CDD" id="cd00158">
    <property type="entry name" value="RHOD"/>
    <property type="match status" value="1"/>
</dbReference>
<dbReference type="PROSITE" id="PS00380">
    <property type="entry name" value="RHODANESE_1"/>
    <property type="match status" value="1"/>
</dbReference>
<feature type="domain" description="Rhodanese" evidence="1">
    <location>
        <begin position="72"/>
        <end position="156"/>
    </location>
</feature>
<dbReference type="HOGENOM" id="CLU_089574_1_0_12"/>
<dbReference type="KEGG" id="slr:L21SP2_1841"/>
<dbReference type="SUPFAM" id="SSF52821">
    <property type="entry name" value="Rhodanese/Cell cycle control phosphatase"/>
    <property type="match status" value="1"/>
</dbReference>
<dbReference type="EMBL" id="CP006939">
    <property type="protein sequence ID" value="AHC15216.1"/>
    <property type="molecule type" value="Genomic_DNA"/>
</dbReference>
<evidence type="ECO:0000313" key="2">
    <source>
        <dbReference type="EMBL" id="AHC15216.1"/>
    </source>
</evidence>
<dbReference type="Pfam" id="PF00581">
    <property type="entry name" value="Rhodanese"/>
    <property type="match status" value="1"/>
</dbReference>
<sequence length="160" mass="18085">MPRLPGVQKLPKKVWKNSLTPLQHFLRLFLMKLKYILTLSILLFSGAVLAAQGTQSETELDHWEDLRNLLQEDEDILLLDVRSLPEYEQGHIPGATLLPHVNIPGNPPQVPKDTRIIVYCRSGNRSAQALRMLTEQGFSNVSDFGGIYRWEGELNRGSAP</sequence>
<dbReference type="STRING" id="1307761.L21SP2_1841"/>
<dbReference type="PANTHER" id="PTHR43031">
    <property type="entry name" value="FAD-DEPENDENT OXIDOREDUCTASE"/>
    <property type="match status" value="1"/>
</dbReference>
<dbReference type="SMART" id="SM00450">
    <property type="entry name" value="RHOD"/>
    <property type="match status" value="1"/>
</dbReference>
<dbReference type="PROSITE" id="PS50206">
    <property type="entry name" value="RHODANESE_3"/>
    <property type="match status" value="1"/>
</dbReference>
<dbReference type="Gene3D" id="3.40.250.10">
    <property type="entry name" value="Rhodanese-like domain"/>
    <property type="match status" value="1"/>
</dbReference>
<evidence type="ECO:0000259" key="1">
    <source>
        <dbReference type="PROSITE" id="PS50206"/>
    </source>
</evidence>
<dbReference type="Proteomes" id="UP000018680">
    <property type="component" value="Chromosome"/>
</dbReference>
<accession>V5WJ70</accession>
<reference evidence="2 3" key="1">
    <citation type="journal article" date="2015" name="Stand. Genomic Sci.">
        <title>Complete genome sequence and description of Salinispira pacifica gen. nov., sp. nov., a novel spirochaete isolated form a hypersaline microbial mat.</title>
        <authorList>
            <person name="Ben Hania W."/>
            <person name="Joseph M."/>
            <person name="Schumann P."/>
            <person name="Bunk B."/>
            <person name="Fiebig A."/>
            <person name="Sproer C."/>
            <person name="Klenk H.P."/>
            <person name="Fardeau M.L."/>
            <person name="Spring S."/>
        </authorList>
    </citation>
    <scope>NUCLEOTIDE SEQUENCE [LARGE SCALE GENOMIC DNA]</scope>
    <source>
        <strain evidence="2 3">L21-RPul-D2</strain>
    </source>
</reference>
<dbReference type="InterPro" id="IPR036873">
    <property type="entry name" value="Rhodanese-like_dom_sf"/>
</dbReference>
<evidence type="ECO:0000313" key="3">
    <source>
        <dbReference type="Proteomes" id="UP000018680"/>
    </source>
</evidence>
<dbReference type="AlphaFoldDB" id="V5WJ70"/>
<dbReference type="InterPro" id="IPR001307">
    <property type="entry name" value="Thiosulphate_STrfase_CS"/>
</dbReference>
<dbReference type="PANTHER" id="PTHR43031:SF1">
    <property type="entry name" value="PYRIDINE NUCLEOTIDE-DISULPHIDE OXIDOREDUCTASE"/>
    <property type="match status" value="1"/>
</dbReference>
<dbReference type="OrthoDB" id="9800872at2"/>
<protein>
    <submittedName>
        <fullName evidence="2">Rhodanese-like domain protein</fullName>
    </submittedName>
</protein>
<organism evidence="2 3">
    <name type="scientific">Salinispira pacifica</name>
    <dbReference type="NCBI Taxonomy" id="1307761"/>
    <lineage>
        <taxon>Bacteria</taxon>
        <taxon>Pseudomonadati</taxon>
        <taxon>Spirochaetota</taxon>
        <taxon>Spirochaetia</taxon>
        <taxon>Spirochaetales</taxon>
        <taxon>Spirochaetaceae</taxon>
        <taxon>Salinispira</taxon>
    </lineage>
</organism>
<name>V5WJ70_9SPIO</name>